<keyword evidence="3" id="KW-0813">Transport</keyword>
<protein>
    <submittedName>
        <fullName evidence="9">Aliphatic sulfonate ABC transporter substrate-binding protein</fullName>
    </submittedName>
</protein>
<dbReference type="KEGG" id="apak:AP3564_07885"/>
<gene>
    <name evidence="9" type="ORF">AP3564_07885</name>
</gene>
<keyword evidence="4 7" id="KW-0732">Signal</keyword>
<accession>A0A223EAP1</accession>
<evidence type="ECO:0000256" key="4">
    <source>
        <dbReference type="ARBA" id="ARBA00022729"/>
    </source>
</evidence>
<sequence length="344" mass="37875">MKDMKKKKLPLLVLSIIFCLLLAACGSKSANETSDGNKSKKEPIKIGFSALPSWYLWHLVEKKGFFEKHGVDVELVWFPVYADSLSALNTGEIDGNSQALLDSISPLEKGIDLKAVFITDNSLGGDGLVASNDIRSVKDLKGKKVGTEIGTIEHFFLLTALHEAGLKESDVKFTNLSVQDAGNSFIAGKLDAAGLWEPFLSMAVNKGKGHKLVTSADFPGLISDLFVVRGDVAKERKEDVQKIVAAWFDAVDYLSQNYDQSIQLIADEAGISKEELDVGMKGFKLFSPEESLNAFKEGDNYQSFYYTAEKNAEFLKELGFIKEIPDFSSFVDTSFIKAEIERAK</sequence>
<evidence type="ECO:0000259" key="8">
    <source>
        <dbReference type="SMART" id="SM00062"/>
    </source>
</evidence>
<dbReference type="GO" id="GO:0042597">
    <property type="term" value="C:periplasmic space"/>
    <property type="evidence" value="ECO:0007669"/>
    <property type="project" value="UniProtKB-SubCell"/>
</dbReference>
<dbReference type="InterPro" id="IPR015168">
    <property type="entry name" value="SsuA/THI5"/>
</dbReference>
<dbReference type="AlphaFoldDB" id="A0A223EAP1"/>
<dbReference type="GO" id="GO:0016020">
    <property type="term" value="C:membrane"/>
    <property type="evidence" value="ECO:0007669"/>
    <property type="project" value="InterPro"/>
</dbReference>
<feature type="signal peptide" evidence="7">
    <location>
        <begin position="1"/>
        <end position="30"/>
    </location>
</feature>
<dbReference type="PANTHER" id="PTHR30024">
    <property type="entry name" value="ALIPHATIC SULFONATES-BINDING PROTEIN-RELATED"/>
    <property type="match status" value="1"/>
</dbReference>
<dbReference type="NCBIfam" id="TIGR01728">
    <property type="entry name" value="SsuA_fam"/>
    <property type="match status" value="1"/>
</dbReference>
<evidence type="ECO:0000256" key="5">
    <source>
        <dbReference type="ARBA" id="ARBA00023139"/>
    </source>
</evidence>
<proteinExistence type="inferred from homology"/>
<name>A0A223EAP1_9BACI</name>
<evidence type="ECO:0000256" key="7">
    <source>
        <dbReference type="SAM" id="SignalP"/>
    </source>
</evidence>
<feature type="domain" description="Solute-binding protein family 3/N-terminal" evidence="8">
    <location>
        <begin position="45"/>
        <end position="251"/>
    </location>
</feature>
<reference evidence="9 10" key="1">
    <citation type="submission" date="2016-10" db="EMBL/GenBank/DDBJ databases">
        <title>The whole genome sequencing and assembly of Aeribacillus pallidus KCTC3564 strain.</title>
        <authorList>
            <person name="Lee Y.-J."/>
            <person name="Park M.-K."/>
            <person name="Yi H."/>
            <person name="Bahn Y.-S."/>
            <person name="Kim J.F."/>
            <person name="Lee D.-W."/>
        </authorList>
    </citation>
    <scope>NUCLEOTIDE SEQUENCE [LARGE SCALE GENOMIC DNA]</scope>
    <source>
        <strain evidence="9 10">KCTC3564</strain>
    </source>
</reference>
<evidence type="ECO:0000256" key="6">
    <source>
        <dbReference type="ARBA" id="ARBA00023288"/>
    </source>
</evidence>
<dbReference type="InterPro" id="IPR010067">
    <property type="entry name" value="ABC_SsuA_sub-bd"/>
</dbReference>
<dbReference type="EMBL" id="CP017703">
    <property type="protein sequence ID" value="ASS92318.1"/>
    <property type="molecule type" value="Genomic_DNA"/>
</dbReference>
<keyword evidence="6" id="KW-0449">Lipoprotein</keyword>
<evidence type="ECO:0000313" key="10">
    <source>
        <dbReference type="Proteomes" id="UP000214606"/>
    </source>
</evidence>
<keyword evidence="5" id="KW-0564">Palmitate</keyword>
<evidence type="ECO:0000256" key="3">
    <source>
        <dbReference type="ARBA" id="ARBA00022448"/>
    </source>
</evidence>
<evidence type="ECO:0000256" key="1">
    <source>
        <dbReference type="ARBA" id="ARBA00004418"/>
    </source>
</evidence>
<dbReference type="SUPFAM" id="SSF53850">
    <property type="entry name" value="Periplasmic binding protein-like II"/>
    <property type="match status" value="1"/>
</dbReference>
<dbReference type="Proteomes" id="UP000214606">
    <property type="component" value="Chromosome"/>
</dbReference>
<dbReference type="PANTHER" id="PTHR30024:SF47">
    <property type="entry name" value="TAURINE-BINDING PERIPLASMIC PROTEIN"/>
    <property type="match status" value="1"/>
</dbReference>
<comment type="subcellular location">
    <subcellularLocation>
        <location evidence="1">Periplasm</location>
    </subcellularLocation>
</comment>
<dbReference type="CDD" id="cd13563">
    <property type="entry name" value="PBP2_SsuA_like_6"/>
    <property type="match status" value="1"/>
</dbReference>
<dbReference type="Gene3D" id="3.40.190.10">
    <property type="entry name" value="Periplasmic binding protein-like II"/>
    <property type="match status" value="2"/>
</dbReference>
<feature type="chain" id="PRO_5038618239" evidence="7">
    <location>
        <begin position="31"/>
        <end position="344"/>
    </location>
</feature>
<dbReference type="PROSITE" id="PS51257">
    <property type="entry name" value="PROKAR_LIPOPROTEIN"/>
    <property type="match status" value="1"/>
</dbReference>
<organism evidence="9 10">
    <name type="scientific">Aeribacillus pallidus</name>
    <dbReference type="NCBI Taxonomy" id="33936"/>
    <lineage>
        <taxon>Bacteria</taxon>
        <taxon>Bacillati</taxon>
        <taxon>Bacillota</taxon>
        <taxon>Bacilli</taxon>
        <taxon>Bacillales</taxon>
        <taxon>Bacillaceae</taxon>
        <taxon>Aeribacillus</taxon>
    </lineage>
</organism>
<comment type="similarity">
    <text evidence="2">Belongs to the bacterial solute-binding protein SsuA/TauA family.</text>
</comment>
<dbReference type="InterPro" id="IPR001638">
    <property type="entry name" value="Solute-binding_3/MltF_N"/>
</dbReference>
<dbReference type="Pfam" id="PF09084">
    <property type="entry name" value="NMT1"/>
    <property type="match status" value="1"/>
</dbReference>
<dbReference type="SMART" id="SM00062">
    <property type="entry name" value="PBPb"/>
    <property type="match status" value="1"/>
</dbReference>
<evidence type="ECO:0000256" key="2">
    <source>
        <dbReference type="ARBA" id="ARBA00010742"/>
    </source>
</evidence>
<dbReference type="GO" id="GO:0042626">
    <property type="term" value="F:ATPase-coupled transmembrane transporter activity"/>
    <property type="evidence" value="ECO:0007669"/>
    <property type="project" value="InterPro"/>
</dbReference>
<evidence type="ECO:0000313" key="9">
    <source>
        <dbReference type="EMBL" id="ASS92318.1"/>
    </source>
</evidence>